<name>A0ABQ1YT08_9BACL</name>
<dbReference type="InterPro" id="IPR025736">
    <property type="entry name" value="PucR_C-HTH_dom"/>
</dbReference>
<proteinExistence type="predicted"/>
<dbReference type="InterPro" id="IPR051448">
    <property type="entry name" value="CdaR-like_regulators"/>
</dbReference>
<dbReference type="Proteomes" id="UP000659344">
    <property type="component" value="Unassembled WGS sequence"/>
</dbReference>
<organism evidence="2 3">
    <name type="scientific">Paenibacillus segetis</name>
    <dbReference type="NCBI Taxonomy" id="1325360"/>
    <lineage>
        <taxon>Bacteria</taxon>
        <taxon>Bacillati</taxon>
        <taxon>Bacillota</taxon>
        <taxon>Bacilli</taxon>
        <taxon>Bacillales</taxon>
        <taxon>Paenibacillaceae</taxon>
        <taxon>Paenibacillus</taxon>
    </lineage>
</organism>
<sequence>MNIDTLKQQIEEVVGVPLTLSEMDIQSWHQLMEEANPVHAGYIQLNDRFLWLWQSRSSSVQLIEAEAARVTEKEAKLIMLLLTAALEGMKPALSTKRDDEIRSIQLGEWVEERIQQGELHSPVPEQLIGKYRLNGTMLPFLLSCEMGSGHSIQFSKLNKLLRSYFGGEVMLATLKEEWLILVSERLLVDLREESEEGTEAEREMLSALCQGLYELITSEWGGSGFYVSVASQLITDQQLTQTVLILRETLKLGRAFRVTEHVHLPWELQLERLVYSISDLERNRFIEESGNDTSLLHDEETVTTIETFFELDCNVSETAKRLYIHRNTLLYRLDKFKQETGLDVRSFRDAVLVQLGLLLYKVTKKV</sequence>
<dbReference type="InterPro" id="IPR042070">
    <property type="entry name" value="PucR_C-HTH_sf"/>
</dbReference>
<feature type="domain" description="PucR C-terminal helix-turn-helix" evidence="1">
    <location>
        <begin position="302"/>
        <end position="358"/>
    </location>
</feature>
<dbReference type="Gene3D" id="1.10.10.2840">
    <property type="entry name" value="PucR C-terminal helix-turn-helix domain"/>
    <property type="match status" value="1"/>
</dbReference>
<gene>
    <name evidence="2" type="ORF">GCM10008013_41680</name>
</gene>
<comment type="caution">
    <text evidence="2">The sequence shown here is derived from an EMBL/GenBank/DDBJ whole genome shotgun (WGS) entry which is preliminary data.</text>
</comment>
<protein>
    <recommendedName>
        <fullName evidence="1">PucR C-terminal helix-turn-helix domain-containing protein</fullName>
    </recommendedName>
</protein>
<evidence type="ECO:0000259" key="1">
    <source>
        <dbReference type="Pfam" id="PF13556"/>
    </source>
</evidence>
<dbReference type="EMBL" id="BMFT01000004">
    <property type="protein sequence ID" value="GGH35412.1"/>
    <property type="molecule type" value="Genomic_DNA"/>
</dbReference>
<dbReference type="RefSeq" id="WP_188541816.1">
    <property type="nucleotide sequence ID" value="NZ_BMFT01000004.1"/>
</dbReference>
<dbReference type="InterPro" id="IPR009057">
    <property type="entry name" value="Homeodomain-like_sf"/>
</dbReference>
<evidence type="ECO:0000313" key="3">
    <source>
        <dbReference type="Proteomes" id="UP000659344"/>
    </source>
</evidence>
<dbReference type="Pfam" id="PF13556">
    <property type="entry name" value="HTH_30"/>
    <property type="match status" value="1"/>
</dbReference>
<accession>A0ABQ1YT08</accession>
<keyword evidence="3" id="KW-1185">Reference proteome</keyword>
<dbReference type="PANTHER" id="PTHR33744">
    <property type="entry name" value="CARBOHYDRATE DIACID REGULATOR"/>
    <property type="match status" value="1"/>
</dbReference>
<dbReference type="PANTHER" id="PTHR33744:SF15">
    <property type="entry name" value="CARBOHYDRATE DIACID REGULATOR"/>
    <property type="match status" value="1"/>
</dbReference>
<dbReference type="SUPFAM" id="SSF46689">
    <property type="entry name" value="Homeodomain-like"/>
    <property type="match status" value="1"/>
</dbReference>
<evidence type="ECO:0000313" key="2">
    <source>
        <dbReference type="EMBL" id="GGH35412.1"/>
    </source>
</evidence>
<reference evidence="3" key="1">
    <citation type="journal article" date="2019" name="Int. J. Syst. Evol. Microbiol.">
        <title>The Global Catalogue of Microorganisms (GCM) 10K type strain sequencing project: providing services to taxonomists for standard genome sequencing and annotation.</title>
        <authorList>
            <consortium name="The Broad Institute Genomics Platform"/>
            <consortium name="The Broad Institute Genome Sequencing Center for Infectious Disease"/>
            <person name="Wu L."/>
            <person name="Ma J."/>
        </authorList>
    </citation>
    <scope>NUCLEOTIDE SEQUENCE [LARGE SCALE GENOMIC DNA]</scope>
    <source>
        <strain evidence="3">CGMCC 1.12769</strain>
    </source>
</reference>